<feature type="region of interest" description="Disordered" evidence="7">
    <location>
        <begin position="67"/>
        <end position="103"/>
    </location>
</feature>
<evidence type="ECO:0000256" key="5">
    <source>
        <dbReference type="ARBA" id="ARBA00022982"/>
    </source>
</evidence>
<keyword evidence="9" id="KW-1185">Reference proteome</keyword>
<accession>A0A6G7VH64</accession>
<dbReference type="AlphaFoldDB" id="A0A6G7VH64"/>
<evidence type="ECO:0000256" key="2">
    <source>
        <dbReference type="ARBA" id="ARBA00022448"/>
    </source>
</evidence>
<dbReference type="EMBL" id="CP049811">
    <property type="protein sequence ID" value="QIK39389.1"/>
    <property type="molecule type" value="Genomic_DNA"/>
</dbReference>
<dbReference type="GO" id="GO:0016020">
    <property type="term" value="C:membrane"/>
    <property type="evidence" value="ECO:0007669"/>
    <property type="project" value="UniProtKB-SubCell"/>
</dbReference>
<dbReference type="PANTHER" id="PTHR12219">
    <property type="entry name" value="NADH-UBIQUINONE OXIDOREDUCTASE"/>
    <property type="match status" value="1"/>
</dbReference>
<dbReference type="Proteomes" id="UP000500791">
    <property type="component" value="Chromosome"/>
</dbReference>
<keyword evidence="5" id="KW-0249">Electron transport</keyword>
<protein>
    <submittedName>
        <fullName evidence="8">ETC complex I subunit</fullName>
    </submittedName>
</protein>
<dbReference type="PANTHER" id="PTHR12219:SF8">
    <property type="entry name" value="NADH DEHYDROGENASE [UBIQUINONE] IRON-SULFUR PROTEIN 4, MITOCHONDRIAL"/>
    <property type="match status" value="1"/>
</dbReference>
<dbReference type="Gene3D" id="3.30.160.190">
    <property type="entry name" value="atu1810 like domain"/>
    <property type="match status" value="1"/>
</dbReference>
<comment type="subcellular location">
    <subcellularLocation>
        <location evidence="1">Membrane</location>
    </subcellularLocation>
</comment>
<dbReference type="InterPro" id="IPR006885">
    <property type="entry name" value="NADH_UbQ_FeS_4_mit-like"/>
</dbReference>
<keyword evidence="3" id="KW-0679">Respiratory chain</keyword>
<evidence type="ECO:0000256" key="4">
    <source>
        <dbReference type="ARBA" id="ARBA00022946"/>
    </source>
</evidence>
<dbReference type="RefSeq" id="WP_166187455.1">
    <property type="nucleotide sequence ID" value="NZ_CP049811.1"/>
</dbReference>
<reference evidence="8 9" key="1">
    <citation type="submission" date="2020-03" db="EMBL/GenBank/DDBJ databases">
        <title>Complete genome sequence of Monaibacterium sp. ALG8 with diverse plasmids.</title>
        <authorList>
            <person name="Sun C."/>
        </authorList>
    </citation>
    <scope>NUCLEOTIDE SEQUENCE [LARGE SCALE GENOMIC DNA]</scope>
    <source>
        <strain evidence="8 9">ALG8</strain>
    </source>
</reference>
<proteinExistence type="predicted"/>
<keyword evidence="4" id="KW-0809">Transit peptide</keyword>
<evidence type="ECO:0000256" key="7">
    <source>
        <dbReference type="SAM" id="MobiDB-lite"/>
    </source>
</evidence>
<dbReference type="GO" id="GO:0022900">
    <property type="term" value="P:electron transport chain"/>
    <property type="evidence" value="ECO:0007669"/>
    <property type="project" value="InterPro"/>
</dbReference>
<evidence type="ECO:0000256" key="1">
    <source>
        <dbReference type="ARBA" id="ARBA00004370"/>
    </source>
</evidence>
<evidence type="ECO:0000313" key="9">
    <source>
        <dbReference type="Proteomes" id="UP000500791"/>
    </source>
</evidence>
<sequence length="103" mass="11886">MFARIYQPARAAMTSGTANLNHWVLEFEAAQAKRRDPLMGWQGSGDTNGQVHMQFDTREAAIEYARRHGIPHQVMEPKKRKPNIRNRGYGDNFAHNRRGAWTH</sequence>
<evidence type="ECO:0000256" key="3">
    <source>
        <dbReference type="ARBA" id="ARBA00022660"/>
    </source>
</evidence>
<keyword evidence="2" id="KW-0813">Transport</keyword>
<dbReference type="KEGG" id="mon:G8E03_00620"/>
<name>A0A6G7VH64_9RHOB</name>
<evidence type="ECO:0000256" key="6">
    <source>
        <dbReference type="ARBA" id="ARBA00023136"/>
    </source>
</evidence>
<organism evidence="8 9">
    <name type="scientific">Pontivivens nitratireducens</name>
    <dbReference type="NCBI Taxonomy" id="2758038"/>
    <lineage>
        <taxon>Bacteria</taxon>
        <taxon>Pseudomonadati</taxon>
        <taxon>Pseudomonadota</taxon>
        <taxon>Alphaproteobacteria</taxon>
        <taxon>Rhodobacterales</taxon>
        <taxon>Paracoccaceae</taxon>
        <taxon>Pontivivens</taxon>
    </lineage>
</organism>
<gene>
    <name evidence="8" type="ORF">G8E03_00620</name>
</gene>
<evidence type="ECO:0000313" key="8">
    <source>
        <dbReference type="EMBL" id="QIK39389.1"/>
    </source>
</evidence>
<dbReference type="Pfam" id="PF04800">
    <property type="entry name" value="NDUS4"/>
    <property type="match status" value="1"/>
</dbReference>
<dbReference type="InterPro" id="IPR038532">
    <property type="entry name" value="NDUFS4-like_sf"/>
</dbReference>
<keyword evidence="6" id="KW-0472">Membrane</keyword>